<sequence length="258" mass="28930">MASKKTLNIVVPVYNESETIIKTLDEVRENAMPPCKIWIVYDFDEDTTIPVVKQAEGDYPYPVNLIKNEFGRGALQAIKTGLKRSTDGSALVIMADLSDDLCIVERMREMIERDGFDVVCGSRYMKGGRQIGGPLIKRTMSRVAGISLHLLTGIPTHDVSNSFKMYGERVLSTIEIESNGGFELGMELTVKAFIKGYKVGEIPSTWWDRTAGQSRFRLISWLPNYLHWYFYAIKGRLKGLPPKQNKKSASTHSEGVAS</sequence>
<reference evidence="6" key="1">
    <citation type="submission" date="2017-09" db="EMBL/GenBank/DDBJ databases">
        <title>Depth-based differentiation of microbial function through sediment-hosted aquifers and enrichment of novel symbionts in the deep terrestrial subsurface.</title>
        <authorList>
            <person name="Probst A.J."/>
            <person name="Ladd B."/>
            <person name="Jarett J.K."/>
            <person name="Geller-Mcgrath D.E."/>
            <person name="Sieber C.M.K."/>
            <person name="Emerson J.B."/>
            <person name="Anantharaman K."/>
            <person name="Thomas B.C."/>
            <person name="Malmstrom R."/>
            <person name="Stieglmeier M."/>
            <person name="Klingl A."/>
            <person name="Woyke T."/>
            <person name="Ryan C.M."/>
            <person name="Banfield J.F."/>
        </authorList>
    </citation>
    <scope>NUCLEOTIDE SEQUENCE [LARGE SCALE GENOMIC DNA]</scope>
</reference>
<keyword evidence="3 5" id="KW-0808">Transferase</keyword>
<dbReference type="EMBL" id="PFNG01000210">
    <property type="protein sequence ID" value="PIZ36247.1"/>
    <property type="molecule type" value="Genomic_DNA"/>
</dbReference>
<proteinExistence type="inferred from homology"/>
<dbReference type="Gene3D" id="3.90.550.10">
    <property type="entry name" value="Spore Coat Polysaccharide Biosynthesis Protein SpsA, Chain A"/>
    <property type="match status" value="1"/>
</dbReference>
<protein>
    <submittedName>
        <fullName evidence="5">Glycosyl transferase family 2</fullName>
    </submittedName>
</protein>
<feature type="domain" description="Glycosyltransferase 2-like" evidence="4">
    <location>
        <begin position="9"/>
        <end position="171"/>
    </location>
</feature>
<dbReference type="AlphaFoldDB" id="A0A2M7T674"/>
<gene>
    <name evidence="5" type="ORF">COY37_08980</name>
</gene>
<dbReference type="InterPro" id="IPR001173">
    <property type="entry name" value="Glyco_trans_2-like"/>
</dbReference>
<dbReference type="Pfam" id="PF00535">
    <property type="entry name" value="Glycos_transf_2"/>
    <property type="match status" value="1"/>
</dbReference>
<dbReference type="PANTHER" id="PTHR43398:SF1">
    <property type="entry name" value="DOLICHOL-PHOSPHATE MANNOSYLTRANSFERASE SUBUNIT 1"/>
    <property type="match status" value="1"/>
</dbReference>
<evidence type="ECO:0000256" key="2">
    <source>
        <dbReference type="ARBA" id="ARBA00022676"/>
    </source>
</evidence>
<dbReference type="RefSeq" id="WP_286977275.1">
    <property type="nucleotide sequence ID" value="NZ_PEXG01000029.1"/>
</dbReference>
<comment type="similarity">
    <text evidence="1">Belongs to the glycosyltransferase 2 family.</text>
</comment>
<dbReference type="InterPro" id="IPR039528">
    <property type="entry name" value="DPM1-like"/>
</dbReference>
<organism evidence="5 6">
    <name type="scientific">Candidatus Aquicultor secundus</name>
    <dbReference type="NCBI Taxonomy" id="1973895"/>
    <lineage>
        <taxon>Bacteria</taxon>
        <taxon>Bacillati</taxon>
        <taxon>Actinomycetota</taxon>
        <taxon>Candidatus Aquicultoria</taxon>
        <taxon>Candidatus Aquicultorales</taxon>
        <taxon>Candidatus Aquicultoraceae</taxon>
        <taxon>Candidatus Aquicultor</taxon>
    </lineage>
</organism>
<keyword evidence="2" id="KW-0328">Glycosyltransferase</keyword>
<dbReference type="SUPFAM" id="SSF53448">
    <property type="entry name" value="Nucleotide-diphospho-sugar transferases"/>
    <property type="match status" value="1"/>
</dbReference>
<dbReference type="CDD" id="cd04179">
    <property type="entry name" value="DPM_DPG-synthase_like"/>
    <property type="match status" value="1"/>
</dbReference>
<dbReference type="InterPro" id="IPR029044">
    <property type="entry name" value="Nucleotide-diphossugar_trans"/>
</dbReference>
<comment type="caution">
    <text evidence="5">The sequence shown here is derived from an EMBL/GenBank/DDBJ whole genome shotgun (WGS) entry which is preliminary data.</text>
</comment>
<dbReference type="GO" id="GO:0004582">
    <property type="term" value="F:dolichyl-phosphate beta-D-mannosyltransferase activity"/>
    <property type="evidence" value="ECO:0007669"/>
    <property type="project" value="InterPro"/>
</dbReference>
<evidence type="ECO:0000256" key="3">
    <source>
        <dbReference type="ARBA" id="ARBA00022679"/>
    </source>
</evidence>
<name>A0A2M7T674_9ACTN</name>
<evidence type="ECO:0000259" key="4">
    <source>
        <dbReference type="Pfam" id="PF00535"/>
    </source>
</evidence>
<evidence type="ECO:0000313" key="5">
    <source>
        <dbReference type="EMBL" id="PIZ36247.1"/>
    </source>
</evidence>
<evidence type="ECO:0000313" key="6">
    <source>
        <dbReference type="Proteomes" id="UP000230956"/>
    </source>
</evidence>
<dbReference type="PANTHER" id="PTHR43398">
    <property type="entry name" value="DOLICHOL-PHOSPHATE MANNOSYLTRANSFERASE SUBUNIT 1"/>
    <property type="match status" value="1"/>
</dbReference>
<accession>A0A2M7T674</accession>
<dbReference type="Proteomes" id="UP000230956">
    <property type="component" value="Unassembled WGS sequence"/>
</dbReference>
<evidence type="ECO:0000256" key="1">
    <source>
        <dbReference type="ARBA" id="ARBA00006739"/>
    </source>
</evidence>